<proteinExistence type="predicted"/>
<protein>
    <submittedName>
        <fullName evidence="1">Uncharacterized protein</fullName>
    </submittedName>
</protein>
<evidence type="ECO:0000313" key="2">
    <source>
        <dbReference type="Proteomes" id="UP000789738"/>
    </source>
</evidence>
<accession>A0AA86JND8</accession>
<comment type="caution">
    <text evidence="1">The sequence shown here is derived from an EMBL/GenBank/DDBJ whole genome shotgun (WGS) entry which is preliminary data.</text>
</comment>
<dbReference type="EMBL" id="CAKJVE010000004">
    <property type="protein sequence ID" value="CAG9705391.1"/>
    <property type="molecule type" value="Genomic_DNA"/>
</dbReference>
<dbReference type="RefSeq" id="WP_210886345.1">
    <property type="nucleotide sequence ID" value="NZ_CAKJVE010000004.1"/>
</dbReference>
<reference evidence="1" key="1">
    <citation type="submission" date="2021-10" db="EMBL/GenBank/DDBJ databases">
        <authorList>
            <person name="Mesa V."/>
        </authorList>
    </citation>
    <scope>NUCLEOTIDE SEQUENCE</scope>
    <source>
        <strain evidence="1">CC3_PB</strain>
    </source>
</reference>
<dbReference type="Proteomes" id="UP000789738">
    <property type="component" value="Unassembled WGS sequence"/>
</dbReference>
<dbReference type="AlphaFoldDB" id="A0AA86JND8"/>
<organism evidence="1 2">
    <name type="scientific">Clostridium neonatale</name>
    <dbReference type="NCBI Taxonomy" id="137838"/>
    <lineage>
        <taxon>Bacteria</taxon>
        <taxon>Bacillati</taxon>
        <taxon>Bacillota</taxon>
        <taxon>Clostridia</taxon>
        <taxon>Eubacteriales</taxon>
        <taxon>Clostridiaceae</taxon>
        <taxon>Clostridium</taxon>
    </lineage>
</organism>
<name>A0AA86JND8_9CLOT</name>
<gene>
    <name evidence="1" type="ORF">CNEO_41833</name>
</gene>
<sequence>MENMNFQLSDDTRQKIIDFINKFWNWCNELIKRITNCVRNIYNNVDWIKYKRYLKYQKRVKNRIILFAKRKCKYGR</sequence>
<evidence type="ECO:0000313" key="1">
    <source>
        <dbReference type="EMBL" id="CAG9705391.1"/>
    </source>
</evidence>